<evidence type="ECO:0000259" key="7">
    <source>
        <dbReference type="PROSITE" id="PS50076"/>
    </source>
</evidence>
<dbReference type="SMART" id="SM00271">
    <property type="entry name" value="DnaJ"/>
    <property type="match status" value="1"/>
</dbReference>
<evidence type="ECO:0000313" key="10">
    <source>
        <dbReference type="Proteomes" id="UP000247409"/>
    </source>
</evidence>
<dbReference type="InterPro" id="IPR018253">
    <property type="entry name" value="DnaJ_domain_CS"/>
</dbReference>
<dbReference type="OrthoDB" id="550424at2759"/>
<evidence type="ECO:0000256" key="2">
    <source>
        <dbReference type="ARBA" id="ARBA00022737"/>
    </source>
</evidence>
<dbReference type="CDD" id="cd10747">
    <property type="entry name" value="DnaJ_C"/>
    <property type="match status" value="1"/>
</dbReference>
<dbReference type="AlphaFoldDB" id="A0A2V3IXD4"/>
<name>A0A2V3IXD4_9FLOR</name>
<feature type="domain" description="J" evidence="7">
    <location>
        <begin position="27"/>
        <end position="88"/>
    </location>
</feature>
<dbReference type="CDD" id="cd10719">
    <property type="entry name" value="DnaJ_zf"/>
    <property type="match status" value="1"/>
</dbReference>
<dbReference type="InterPro" id="IPR036410">
    <property type="entry name" value="HSP_DnaJ_Cys-rich_dom_sf"/>
</dbReference>
<evidence type="ECO:0000256" key="6">
    <source>
        <dbReference type="SAM" id="MobiDB-lite"/>
    </source>
</evidence>
<dbReference type="InterPro" id="IPR001305">
    <property type="entry name" value="HSP_DnaJ_Cys-rich_dom"/>
</dbReference>
<dbReference type="FunFam" id="1.10.287.110:FF:000041">
    <property type="entry name" value="Chaperone protein DNAj, putative"/>
    <property type="match status" value="1"/>
</dbReference>
<dbReference type="PRINTS" id="PR00625">
    <property type="entry name" value="JDOMAIN"/>
</dbReference>
<evidence type="ECO:0000259" key="8">
    <source>
        <dbReference type="PROSITE" id="PS51188"/>
    </source>
</evidence>
<sequence length="415" mass="45999">MFGGFPGMEGMGMGGMGGRRRKVDNDRYYELLGVEKEASLSQIKKAYRKLAMTHHPDRGGDEERFKEITTAFEVLSDEEKRQVYDEYGEEGLRDGGGGPADAHDLFSAMFGGGMSRGPKKGEPVVHSLRVTLEDLYKGKTSKLAIIRNRVCKTCDGIGASRPDAIQTCPVCQGRGIQVTLNQIGPGMVQQVQNTCRSCRGVGSTIRERYRCGTCNGDKVVKERKVLEVYVDKGMQHGQKITFTGEANANPGAVAGDVIVVLKQEEHNTFTRKESNLIFEKDISLNDALCGADFYVEQLDGRMLHVRSPPGTVITPGLLKSIPNEGMPIWKNPMERGFMFVKFSVKFPEHLSPDQINLLERVLGPRTRLPVPPAHAEVDEVHMIDFDREHVKQPQANGTAYDEDDDEQPRVQCAQG</sequence>
<dbReference type="Pfam" id="PF00684">
    <property type="entry name" value="DnaJ_CXXCXGXG"/>
    <property type="match status" value="1"/>
</dbReference>
<comment type="caution">
    <text evidence="9">The sequence shown here is derived from an EMBL/GenBank/DDBJ whole genome shotgun (WGS) entry which is preliminary data.</text>
</comment>
<dbReference type="Gene3D" id="1.10.287.110">
    <property type="entry name" value="DnaJ domain"/>
    <property type="match status" value="1"/>
</dbReference>
<dbReference type="GO" id="GO:0051082">
    <property type="term" value="F:unfolded protein binding"/>
    <property type="evidence" value="ECO:0007669"/>
    <property type="project" value="InterPro"/>
</dbReference>
<keyword evidence="2" id="KW-0677">Repeat</keyword>
<organism evidence="9 10">
    <name type="scientific">Gracilariopsis chorda</name>
    <dbReference type="NCBI Taxonomy" id="448386"/>
    <lineage>
        <taxon>Eukaryota</taxon>
        <taxon>Rhodophyta</taxon>
        <taxon>Florideophyceae</taxon>
        <taxon>Rhodymeniophycidae</taxon>
        <taxon>Gracilariales</taxon>
        <taxon>Gracilariaceae</taxon>
        <taxon>Gracilariopsis</taxon>
    </lineage>
</organism>
<evidence type="ECO:0000256" key="3">
    <source>
        <dbReference type="ARBA" id="ARBA00022771"/>
    </source>
</evidence>
<dbReference type="InterPro" id="IPR008971">
    <property type="entry name" value="HSP40/DnaJ_pept-bd"/>
</dbReference>
<dbReference type="SUPFAM" id="SSF57938">
    <property type="entry name" value="DnaJ/Hsp40 cysteine-rich domain"/>
    <property type="match status" value="1"/>
</dbReference>
<dbReference type="CDD" id="cd06257">
    <property type="entry name" value="DnaJ"/>
    <property type="match status" value="1"/>
</dbReference>
<proteinExistence type="inferred from homology"/>
<dbReference type="GO" id="GO:0006457">
    <property type="term" value="P:protein folding"/>
    <property type="evidence" value="ECO:0007669"/>
    <property type="project" value="InterPro"/>
</dbReference>
<feature type="region of interest" description="Disordered" evidence="6">
    <location>
        <begin position="390"/>
        <end position="415"/>
    </location>
</feature>
<accession>A0A2V3IXD4</accession>
<dbReference type="GO" id="GO:0008270">
    <property type="term" value="F:zinc ion binding"/>
    <property type="evidence" value="ECO:0007669"/>
    <property type="project" value="UniProtKB-KW"/>
</dbReference>
<protein>
    <submittedName>
        <fullName evidence="9">Chaperone protein dnaJ 2</fullName>
    </submittedName>
</protein>
<reference evidence="9 10" key="1">
    <citation type="journal article" date="2018" name="Mol. Biol. Evol.">
        <title>Analysis of the draft genome of the red seaweed Gracilariopsis chorda provides insights into genome size evolution in Rhodophyta.</title>
        <authorList>
            <person name="Lee J."/>
            <person name="Yang E.C."/>
            <person name="Graf L."/>
            <person name="Yang J.H."/>
            <person name="Qiu H."/>
            <person name="Zel Zion U."/>
            <person name="Chan C.X."/>
            <person name="Stephens T.G."/>
            <person name="Weber A.P.M."/>
            <person name="Boo G.H."/>
            <person name="Boo S.M."/>
            <person name="Kim K.M."/>
            <person name="Shin Y."/>
            <person name="Jung M."/>
            <person name="Lee S.J."/>
            <person name="Yim H.S."/>
            <person name="Lee J.H."/>
            <person name="Bhattacharya D."/>
            <person name="Yoon H.S."/>
        </authorList>
    </citation>
    <scope>NUCLEOTIDE SEQUENCE [LARGE SCALE GENOMIC DNA]</scope>
    <source>
        <strain evidence="9 10">SKKU-2015</strain>
        <tissue evidence="9">Whole body</tissue>
    </source>
</reference>
<dbReference type="Gene3D" id="2.10.230.10">
    <property type="entry name" value="Heat shock protein DnaJ, cysteine-rich domain"/>
    <property type="match status" value="1"/>
</dbReference>
<keyword evidence="3 5" id="KW-0863">Zinc-finger</keyword>
<dbReference type="PROSITE" id="PS00636">
    <property type="entry name" value="DNAJ_1"/>
    <property type="match status" value="1"/>
</dbReference>
<dbReference type="GO" id="GO:0005524">
    <property type="term" value="F:ATP binding"/>
    <property type="evidence" value="ECO:0007669"/>
    <property type="project" value="InterPro"/>
</dbReference>
<dbReference type="InterPro" id="IPR002939">
    <property type="entry name" value="DnaJ_C"/>
</dbReference>
<keyword evidence="4 5" id="KW-0862">Zinc</keyword>
<dbReference type="Gene3D" id="2.60.260.20">
    <property type="entry name" value="Urease metallochaperone UreE, N-terminal domain"/>
    <property type="match status" value="2"/>
</dbReference>
<dbReference type="GO" id="GO:0030544">
    <property type="term" value="F:Hsp70 protein binding"/>
    <property type="evidence" value="ECO:0007669"/>
    <property type="project" value="InterPro"/>
</dbReference>
<dbReference type="Pfam" id="PF01556">
    <property type="entry name" value="DnaJ_C"/>
    <property type="match status" value="1"/>
</dbReference>
<keyword evidence="1 5" id="KW-0479">Metal-binding</keyword>
<gene>
    <name evidence="9" type="ORF">BWQ96_03345</name>
</gene>
<dbReference type="PROSITE" id="PS51188">
    <property type="entry name" value="ZF_CR"/>
    <property type="match status" value="1"/>
</dbReference>
<dbReference type="EMBL" id="NBIV01000032">
    <property type="protein sequence ID" value="PXF46816.1"/>
    <property type="molecule type" value="Genomic_DNA"/>
</dbReference>
<evidence type="ECO:0000313" key="9">
    <source>
        <dbReference type="EMBL" id="PXF46816.1"/>
    </source>
</evidence>
<dbReference type="InterPro" id="IPR036869">
    <property type="entry name" value="J_dom_sf"/>
</dbReference>
<evidence type="ECO:0000256" key="1">
    <source>
        <dbReference type="ARBA" id="ARBA00022723"/>
    </source>
</evidence>
<dbReference type="SUPFAM" id="SSF46565">
    <property type="entry name" value="Chaperone J-domain"/>
    <property type="match status" value="1"/>
</dbReference>
<dbReference type="Pfam" id="PF00226">
    <property type="entry name" value="DnaJ"/>
    <property type="match status" value="1"/>
</dbReference>
<dbReference type="InterPro" id="IPR012724">
    <property type="entry name" value="DnaJ"/>
</dbReference>
<dbReference type="GO" id="GO:0009408">
    <property type="term" value="P:response to heat"/>
    <property type="evidence" value="ECO:0007669"/>
    <property type="project" value="InterPro"/>
</dbReference>
<dbReference type="HAMAP" id="MF_01152">
    <property type="entry name" value="DnaJ"/>
    <property type="match status" value="1"/>
</dbReference>
<dbReference type="Proteomes" id="UP000247409">
    <property type="component" value="Unassembled WGS sequence"/>
</dbReference>
<dbReference type="PANTHER" id="PTHR43888">
    <property type="entry name" value="DNAJ-LIKE-2, ISOFORM A-RELATED"/>
    <property type="match status" value="1"/>
</dbReference>
<dbReference type="InterPro" id="IPR001623">
    <property type="entry name" value="DnaJ_domain"/>
</dbReference>
<feature type="domain" description="CR-type" evidence="8">
    <location>
        <begin position="138"/>
        <end position="223"/>
    </location>
</feature>
<dbReference type="InterPro" id="IPR044713">
    <property type="entry name" value="DNJA1/2-like"/>
</dbReference>
<dbReference type="STRING" id="448386.A0A2V3IXD4"/>
<feature type="zinc finger region" description="CR-type" evidence="5">
    <location>
        <begin position="138"/>
        <end position="223"/>
    </location>
</feature>
<dbReference type="FunFam" id="2.10.230.10:FF:000001">
    <property type="entry name" value="DnaJ subfamily A member 2"/>
    <property type="match status" value="1"/>
</dbReference>
<keyword evidence="10" id="KW-1185">Reference proteome</keyword>
<dbReference type="PROSITE" id="PS50076">
    <property type="entry name" value="DNAJ_2"/>
    <property type="match status" value="1"/>
</dbReference>
<evidence type="ECO:0000256" key="4">
    <source>
        <dbReference type="ARBA" id="ARBA00022833"/>
    </source>
</evidence>
<dbReference type="FunFam" id="2.60.260.20:FF:000003">
    <property type="entry name" value="DnaJ subfamily A member 2"/>
    <property type="match status" value="1"/>
</dbReference>
<dbReference type="SUPFAM" id="SSF49493">
    <property type="entry name" value="HSP40/DnaJ peptide-binding domain"/>
    <property type="match status" value="2"/>
</dbReference>
<evidence type="ECO:0000256" key="5">
    <source>
        <dbReference type="PROSITE-ProRule" id="PRU00546"/>
    </source>
</evidence>